<name>A0A3B0ZGB2_9ZZZZ</name>
<proteinExistence type="predicted"/>
<sequence>MSLPVLNIPSQDVSQRPKPYLRPKILQQWVDELPTADTNASAHMLLEKLHVINASRYPVQERMALMVVLYPIVQQVVLALGQKYHTAEIPLGRKERFFSDTCRKLLFDMAAGYKIIVSELVIKKKHKLVENVLLHEATYFAMVFLSWNLVESYSVYDPVDEGVWHDLHQLYRYAEVNTFNEIPLDDPLPSMALPIAVTIDYAYKRTLLLAIAEPYHLMQGEAWEIFRLVSFWTKDCDLLPNVQLAVEGEYAVDMSADLAPRFITHDLYTQEISGRVIDIDKIKAKLELLIQNILRGNFEDDLLQDAGVLERKQRDALLRLSDTWQGNTERSEPRKPSADDVRITTGLNSCHHFISMRAKFTPEMDELKIHTNKKAPALTEEEGKSFFATRYQEALKKDKRHIHTNYSQEDWQQSNLSQMGIALRCFDGHHDISVKVGEIVSYRFDGKLKGRWQTGVVRWIKSDSRKVLDIGIMDIAKSAVPVAVKAMSGIGKGTDYFRSLLIPFQVSLKQTRSIILPANIYDINTVLVVNLGKRMFHIRLTRLLLFTTAINQYEFDILEAPKQHAQVH</sequence>
<protein>
    <recommendedName>
        <fullName evidence="2">DnaK-related protein</fullName>
    </recommendedName>
</protein>
<evidence type="ECO:0000313" key="1">
    <source>
        <dbReference type="EMBL" id="VAW92538.1"/>
    </source>
</evidence>
<accession>A0A3B0ZGB2</accession>
<organism evidence="1">
    <name type="scientific">hydrothermal vent metagenome</name>
    <dbReference type="NCBI Taxonomy" id="652676"/>
    <lineage>
        <taxon>unclassified sequences</taxon>
        <taxon>metagenomes</taxon>
        <taxon>ecological metagenomes</taxon>
    </lineage>
</organism>
<gene>
    <name evidence="1" type="ORF">MNBD_GAMMA23-1959</name>
</gene>
<dbReference type="AlphaFoldDB" id="A0A3B0ZGB2"/>
<evidence type="ECO:0008006" key="2">
    <source>
        <dbReference type="Google" id="ProtNLM"/>
    </source>
</evidence>
<reference evidence="1" key="1">
    <citation type="submission" date="2018-06" db="EMBL/GenBank/DDBJ databases">
        <authorList>
            <person name="Zhirakovskaya E."/>
        </authorList>
    </citation>
    <scope>NUCLEOTIDE SEQUENCE</scope>
</reference>
<dbReference type="EMBL" id="UOFT01000026">
    <property type="protein sequence ID" value="VAW92538.1"/>
    <property type="molecule type" value="Genomic_DNA"/>
</dbReference>